<proteinExistence type="predicted"/>
<accession>A0A4U1D3K9</accession>
<dbReference type="Gene3D" id="2.40.10.390">
    <property type="match status" value="1"/>
</dbReference>
<dbReference type="EMBL" id="SWBM01000004">
    <property type="protein sequence ID" value="TKC15706.1"/>
    <property type="molecule type" value="Genomic_DNA"/>
</dbReference>
<reference evidence="2 3" key="1">
    <citation type="journal article" date="2011" name="J. Microbiol.">
        <title>Bacillus kyonggiensis sp. nov., isolated from soil of a lettuce field.</title>
        <authorList>
            <person name="Dong K."/>
            <person name="Lee S."/>
        </authorList>
    </citation>
    <scope>NUCLEOTIDE SEQUENCE [LARGE SCALE GENOMIC DNA]</scope>
    <source>
        <strain evidence="2 3">NB22</strain>
    </source>
</reference>
<gene>
    <name evidence="2" type="ORF">FA727_16410</name>
</gene>
<protein>
    <recommendedName>
        <fullName evidence="1">DUF5348 domain-containing protein</fullName>
    </recommendedName>
</protein>
<dbReference type="Proteomes" id="UP000307756">
    <property type="component" value="Unassembled WGS sequence"/>
</dbReference>
<keyword evidence="3" id="KW-1185">Reference proteome</keyword>
<dbReference type="OrthoDB" id="1684344at2"/>
<dbReference type="InterPro" id="IPR035255">
    <property type="entry name" value="DUF5348"/>
</dbReference>
<dbReference type="Pfam" id="PF17295">
    <property type="entry name" value="DUF5348"/>
    <property type="match status" value="1"/>
</dbReference>
<evidence type="ECO:0000259" key="1">
    <source>
        <dbReference type="Pfam" id="PF17295"/>
    </source>
</evidence>
<dbReference type="RefSeq" id="WP_136832659.1">
    <property type="nucleotide sequence ID" value="NZ_SWBM01000004.1"/>
</dbReference>
<comment type="caution">
    <text evidence="2">The sequence shown here is derived from an EMBL/GenBank/DDBJ whole genome shotgun (WGS) entry which is preliminary data.</text>
</comment>
<feature type="domain" description="DUF5348" evidence="1">
    <location>
        <begin position="87"/>
        <end position="149"/>
    </location>
</feature>
<dbReference type="AlphaFoldDB" id="A0A4U1D3K9"/>
<name>A0A4U1D3K9_9BACI</name>
<evidence type="ECO:0000313" key="3">
    <source>
        <dbReference type="Proteomes" id="UP000307756"/>
    </source>
</evidence>
<sequence length="151" mass="17914">MYFNKSSKDISLEDAKYHFLKVKSEIKDLLYELGDDCENLRVNRENLDQEFMKDQYRILTESLEDIYYRLEYLTKPVVEQGYIKHNDAKRYALPSGTYFTSGSTCEILYNDTKYDEQYWLYTSIEHNGSDYYAKALGPDVSINGMMVRVRK</sequence>
<evidence type="ECO:0000313" key="2">
    <source>
        <dbReference type="EMBL" id="TKC15706.1"/>
    </source>
</evidence>
<organism evidence="2 3">
    <name type="scientific">Robertmurraya kyonggiensis</name>
    <dbReference type="NCBI Taxonomy" id="1037680"/>
    <lineage>
        <taxon>Bacteria</taxon>
        <taxon>Bacillati</taxon>
        <taxon>Bacillota</taxon>
        <taxon>Bacilli</taxon>
        <taxon>Bacillales</taxon>
        <taxon>Bacillaceae</taxon>
        <taxon>Robertmurraya</taxon>
    </lineage>
</organism>